<dbReference type="PANTHER" id="PTHR10605:SF56">
    <property type="entry name" value="BIFUNCTIONAL HEPARAN SULFATE N-DEACETYLASE_N-SULFOTRANSFERASE"/>
    <property type="match status" value="1"/>
</dbReference>
<evidence type="ECO:0000313" key="3">
    <source>
        <dbReference type="EMBL" id="GIL80337.1"/>
    </source>
</evidence>
<protein>
    <recommendedName>
        <fullName evidence="7">Sulfotransferase</fullName>
    </recommendedName>
</protein>
<keyword evidence="1" id="KW-0808">Transferase</keyword>
<proteinExistence type="predicted"/>
<dbReference type="AlphaFoldDB" id="A0A8J4GJJ5"/>
<gene>
    <name evidence="3" type="ORF">Vretifemale_9580</name>
    <name evidence="4" type="ORF">Vretimale_12083</name>
</gene>
<evidence type="ECO:0000313" key="6">
    <source>
        <dbReference type="Proteomes" id="UP000747110"/>
    </source>
</evidence>
<evidence type="ECO:0000256" key="2">
    <source>
        <dbReference type="PIRSR" id="PIRSR637359-2"/>
    </source>
</evidence>
<dbReference type="InterPro" id="IPR037359">
    <property type="entry name" value="NST/OST"/>
</dbReference>
<accession>A0A8J4GJJ5</accession>
<dbReference type="OrthoDB" id="530160at2759"/>
<dbReference type="Proteomes" id="UP000747110">
    <property type="component" value="Unassembled WGS sequence"/>
</dbReference>
<dbReference type="InterPro" id="IPR027417">
    <property type="entry name" value="P-loop_NTPase"/>
</dbReference>
<feature type="binding site" evidence="2">
    <location>
        <position position="170"/>
    </location>
    <ligand>
        <name>3'-phosphoadenylyl sulfate</name>
        <dbReference type="ChEBI" id="CHEBI:58339"/>
    </ligand>
</feature>
<dbReference type="EMBL" id="BNCP01000018">
    <property type="protein sequence ID" value="GIL80337.1"/>
    <property type="molecule type" value="Genomic_DNA"/>
</dbReference>
<name>A0A8J4GJJ5_9CHLO</name>
<dbReference type="Proteomes" id="UP000722791">
    <property type="component" value="Unassembled WGS sequence"/>
</dbReference>
<evidence type="ECO:0000313" key="5">
    <source>
        <dbReference type="Proteomes" id="UP000722791"/>
    </source>
</evidence>
<comment type="caution">
    <text evidence="4">The sequence shown here is derived from an EMBL/GenBank/DDBJ whole genome shotgun (WGS) entry which is preliminary data.</text>
</comment>
<sequence length="388" mass="43423">MKRFQCSCRGATIATVIAAALCLALPVLSKEEEFMPNQPDAIPSFLIIGTAKGGTTDLFAQLTAGVVNLDPDRPDPPFPMNQKLKEAGVLSRGGVSASEMLPQKPQYLEYLRLLSHPCGNVHRTLIPECLAANATKQLTLDATPTYYFSPVAPLYLRQLSTLSKIIMMIREPVQRAEVLYSHYVLTGGRWPDRSIDDLANDFLKAINTDTGVATALQRAADCSSGDVFCLANSWRDINGFTLMDTLENKIFAGGLYNYALAVWRYHYFRPGRLLVMDSHAYFDRRVDAMDKVIRFMYGRPMLPSEQTLAATGGVWRKVGVRVVPKLILSAPVRQQLSEFYEQHVMRGLFRMLSDMRDKEGAWMFGFNGEPWNECPGFREFNAAGKSKL</sequence>
<keyword evidence="6" id="KW-1185">Reference proteome</keyword>
<dbReference type="EMBL" id="BNCQ01000026">
    <property type="protein sequence ID" value="GIM08029.1"/>
    <property type="molecule type" value="Genomic_DNA"/>
</dbReference>
<evidence type="ECO:0000256" key="1">
    <source>
        <dbReference type="ARBA" id="ARBA00022679"/>
    </source>
</evidence>
<dbReference type="SUPFAM" id="SSF52540">
    <property type="entry name" value="P-loop containing nucleoside triphosphate hydrolases"/>
    <property type="match status" value="1"/>
</dbReference>
<dbReference type="GO" id="GO:0008146">
    <property type="term" value="F:sulfotransferase activity"/>
    <property type="evidence" value="ECO:0007669"/>
    <property type="project" value="InterPro"/>
</dbReference>
<reference evidence="4" key="1">
    <citation type="journal article" date="2021" name="Proc. Natl. Acad. Sci. U.S.A.">
        <title>Three genomes in the algal genus Volvox reveal the fate of a haploid sex-determining region after a transition to homothallism.</title>
        <authorList>
            <person name="Yamamoto K."/>
            <person name="Hamaji T."/>
            <person name="Kawai-Toyooka H."/>
            <person name="Matsuzaki R."/>
            <person name="Takahashi F."/>
            <person name="Nishimura Y."/>
            <person name="Kawachi M."/>
            <person name="Noguchi H."/>
            <person name="Minakuchi Y."/>
            <person name="Umen J.G."/>
            <person name="Toyoda A."/>
            <person name="Nozaki H."/>
        </authorList>
    </citation>
    <scope>NUCLEOTIDE SEQUENCE</scope>
    <source>
        <strain evidence="4">NIES-3785</strain>
        <strain evidence="3">NIES-3786</strain>
    </source>
</reference>
<evidence type="ECO:0008006" key="7">
    <source>
        <dbReference type="Google" id="ProtNLM"/>
    </source>
</evidence>
<organism evidence="4 5">
    <name type="scientific">Volvox reticuliferus</name>
    <dbReference type="NCBI Taxonomy" id="1737510"/>
    <lineage>
        <taxon>Eukaryota</taxon>
        <taxon>Viridiplantae</taxon>
        <taxon>Chlorophyta</taxon>
        <taxon>core chlorophytes</taxon>
        <taxon>Chlorophyceae</taxon>
        <taxon>CS clade</taxon>
        <taxon>Chlamydomonadales</taxon>
        <taxon>Volvocaceae</taxon>
        <taxon>Volvox</taxon>
    </lineage>
</organism>
<evidence type="ECO:0000313" key="4">
    <source>
        <dbReference type="EMBL" id="GIM08029.1"/>
    </source>
</evidence>
<dbReference type="Gene3D" id="3.40.50.300">
    <property type="entry name" value="P-loop containing nucleotide triphosphate hydrolases"/>
    <property type="match status" value="1"/>
</dbReference>
<dbReference type="PANTHER" id="PTHR10605">
    <property type="entry name" value="HEPARAN SULFATE SULFOTRANSFERASE"/>
    <property type="match status" value="1"/>
</dbReference>